<dbReference type="SUPFAM" id="SSF50630">
    <property type="entry name" value="Acid proteases"/>
    <property type="match status" value="1"/>
</dbReference>
<keyword evidence="2" id="KW-1185">Reference proteome</keyword>
<dbReference type="Gene3D" id="2.40.70.10">
    <property type="entry name" value="Acid Proteases"/>
    <property type="match status" value="1"/>
</dbReference>
<sequence>MAPPKRQANYSDQETVVPTASVTMTNEQFLSLINELRESAKISRDDLLGNIRDQASPPSSGVPSGVQTGVYTGNFAKCTARFNGSDSSDVDAFADCILTYKDCTNVSDDNALRGLAMLLEGAAATWWQGVKATVSDWNSAVKLLKDTFSKTLPSHLIYREIFSREQSADETTELFVSRIRALISKLSYELPAEAQLDMIYGLLHRKIRKRLPRDNFEDFNTLLKKSRDIERSLKELTDKRDYNENSEVDSTRSEVKSQERKKPLLPISISNISGVGFADSGAQISIAGSTLYDLLKHKGYTFEESQVHLSYADGVVREENVLTTSVDVGIKDRVVPFKFTILPHLQNNHTLLGVDFFKKAKVVLNIPEESWFFSDDPKIHYPFINEYCIPANVQVFELGKHSLRNDEAVSLNSSQRETLNEIL</sequence>
<protein>
    <submittedName>
        <fullName evidence="1">Uncharacterized protein</fullName>
    </submittedName>
</protein>
<comment type="caution">
    <text evidence="1">The sequence shown here is derived from an EMBL/GenBank/DDBJ whole genome shotgun (WGS) entry which is preliminary data.</text>
</comment>
<evidence type="ECO:0000313" key="1">
    <source>
        <dbReference type="EMBL" id="KAJ8954459.1"/>
    </source>
</evidence>
<dbReference type="InterPro" id="IPR021109">
    <property type="entry name" value="Peptidase_aspartic_dom_sf"/>
</dbReference>
<gene>
    <name evidence="1" type="ORF">NQ317_017147</name>
</gene>
<proteinExistence type="predicted"/>
<dbReference type="Proteomes" id="UP001162164">
    <property type="component" value="Unassembled WGS sequence"/>
</dbReference>
<evidence type="ECO:0000313" key="2">
    <source>
        <dbReference type="Proteomes" id="UP001162164"/>
    </source>
</evidence>
<organism evidence="1 2">
    <name type="scientific">Molorchus minor</name>
    <dbReference type="NCBI Taxonomy" id="1323400"/>
    <lineage>
        <taxon>Eukaryota</taxon>
        <taxon>Metazoa</taxon>
        <taxon>Ecdysozoa</taxon>
        <taxon>Arthropoda</taxon>
        <taxon>Hexapoda</taxon>
        <taxon>Insecta</taxon>
        <taxon>Pterygota</taxon>
        <taxon>Neoptera</taxon>
        <taxon>Endopterygota</taxon>
        <taxon>Coleoptera</taxon>
        <taxon>Polyphaga</taxon>
        <taxon>Cucujiformia</taxon>
        <taxon>Chrysomeloidea</taxon>
        <taxon>Cerambycidae</taxon>
        <taxon>Lamiinae</taxon>
        <taxon>Monochamini</taxon>
        <taxon>Molorchus</taxon>
    </lineage>
</organism>
<feature type="non-terminal residue" evidence="1">
    <location>
        <position position="423"/>
    </location>
</feature>
<name>A0ABQ9IQR0_9CUCU</name>
<accession>A0ABQ9IQR0</accession>
<dbReference type="EMBL" id="JAPWTJ010003593">
    <property type="protein sequence ID" value="KAJ8954459.1"/>
    <property type="molecule type" value="Genomic_DNA"/>
</dbReference>
<reference evidence="1" key="1">
    <citation type="journal article" date="2023" name="Insect Mol. Biol.">
        <title>Genome sequencing provides insights into the evolution of gene families encoding plant cell wall-degrading enzymes in longhorned beetles.</title>
        <authorList>
            <person name="Shin N.R."/>
            <person name="Okamura Y."/>
            <person name="Kirsch R."/>
            <person name="Pauchet Y."/>
        </authorList>
    </citation>
    <scope>NUCLEOTIDE SEQUENCE</scope>
    <source>
        <strain evidence="1">MMC_N1</strain>
    </source>
</reference>